<name>E1JVA4_SOLFR</name>
<protein>
    <submittedName>
        <fullName evidence="3">Uncharacterized protein</fullName>
    </submittedName>
</protein>
<evidence type="ECO:0000313" key="4">
    <source>
        <dbReference type="Proteomes" id="UP000006250"/>
    </source>
</evidence>
<evidence type="ECO:0000256" key="2">
    <source>
        <dbReference type="SAM" id="Phobius"/>
    </source>
</evidence>
<accession>E1JVA4</accession>
<comment type="caution">
    <text evidence="3">The sequence shown here is derived from an EMBL/GenBank/DDBJ whole genome shotgun (WGS) entry which is preliminary data.</text>
</comment>
<keyword evidence="4" id="KW-1185">Reference proteome</keyword>
<proteinExistence type="predicted"/>
<organism evidence="3 4">
    <name type="scientific">Solidesulfovibrio fructosivorans JJ]</name>
    <dbReference type="NCBI Taxonomy" id="596151"/>
    <lineage>
        <taxon>Bacteria</taxon>
        <taxon>Pseudomonadati</taxon>
        <taxon>Thermodesulfobacteriota</taxon>
        <taxon>Desulfovibrionia</taxon>
        <taxon>Desulfovibrionales</taxon>
        <taxon>Desulfovibrionaceae</taxon>
        <taxon>Solidesulfovibrio</taxon>
    </lineage>
</organism>
<keyword evidence="2" id="KW-0472">Membrane</keyword>
<keyword evidence="2" id="KW-1133">Transmembrane helix</keyword>
<gene>
    <name evidence="3" type="ORF">DesfrDRAFT_1553</name>
</gene>
<dbReference type="RefSeq" id="WP_005992690.1">
    <property type="nucleotide sequence ID" value="NZ_AECZ01000008.1"/>
</dbReference>
<dbReference type="EMBL" id="AECZ01000008">
    <property type="protein sequence ID" value="EFL51698.1"/>
    <property type="molecule type" value="Genomic_DNA"/>
</dbReference>
<dbReference type="AlphaFoldDB" id="E1JVA4"/>
<dbReference type="eggNOG" id="ENOG503408Q">
    <property type="taxonomic scope" value="Bacteria"/>
</dbReference>
<feature type="compositionally biased region" description="Basic and acidic residues" evidence="1">
    <location>
        <begin position="124"/>
        <end position="135"/>
    </location>
</feature>
<sequence length="254" mass="28071">MAAGGKIDILLLRDGAGVRRYRTSVWLLRCLWLVPLGLLLLLAAAVAVAYHLRQDNLLLARHQGETRKELDAVGEKLIRLENIEKVLRTRDLTELETLIGSYNPDDPGWWKPRTEAGGDAPKSGGKEREPAKAERPDLAKLLAHVDAGEVGIDNLRVKIEGKKLALNFDLSNVTPQQTNLSGRVEVAFVGNDASLLPLTADKDELSFQIQHFKQMSASLPLPQKVSPRDVYALKLTVLDPAGKIIFAQTYPMKE</sequence>
<evidence type="ECO:0000313" key="3">
    <source>
        <dbReference type="EMBL" id="EFL51698.1"/>
    </source>
</evidence>
<feature type="region of interest" description="Disordered" evidence="1">
    <location>
        <begin position="109"/>
        <end position="135"/>
    </location>
</feature>
<feature type="transmembrane region" description="Helical" evidence="2">
    <location>
        <begin position="26"/>
        <end position="52"/>
    </location>
</feature>
<dbReference type="Proteomes" id="UP000006250">
    <property type="component" value="Unassembled WGS sequence"/>
</dbReference>
<dbReference type="OrthoDB" id="5456782at2"/>
<dbReference type="STRING" id="596151.DesfrDRAFT_1553"/>
<keyword evidence="2" id="KW-0812">Transmembrane</keyword>
<evidence type="ECO:0000256" key="1">
    <source>
        <dbReference type="SAM" id="MobiDB-lite"/>
    </source>
</evidence>
<reference evidence="3 4" key="1">
    <citation type="submission" date="2010-08" db="EMBL/GenBank/DDBJ databases">
        <title>The draft genome of Desulfovibrio fructosovorans JJ.</title>
        <authorList>
            <consortium name="US DOE Joint Genome Institute (JGI-PGF)"/>
            <person name="Lucas S."/>
            <person name="Copeland A."/>
            <person name="Lapidus A."/>
            <person name="Cheng J.-F."/>
            <person name="Bruce D."/>
            <person name="Goodwin L."/>
            <person name="Pitluck S."/>
            <person name="Land M.L."/>
            <person name="Hauser L."/>
            <person name="Chang Y.-J."/>
            <person name="Jeffries C."/>
            <person name="Wall J.D."/>
            <person name="Stahl D.A."/>
            <person name="Arkin A.P."/>
            <person name="Dehal P."/>
            <person name="Stolyar S.M."/>
            <person name="Hazen T.C."/>
            <person name="Woyke T.J."/>
        </authorList>
    </citation>
    <scope>NUCLEOTIDE SEQUENCE [LARGE SCALE GENOMIC DNA]</scope>
    <source>
        <strain evidence="3 4">JJ</strain>
    </source>
</reference>